<dbReference type="EMBL" id="CP058649">
    <property type="protein sequence ID" value="QUI23071.1"/>
    <property type="molecule type" value="Genomic_DNA"/>
</dbReference>
<dbReference type="Proteomes" id="UP000683246">
    <property type="component" value="Chromosome"/>
</dbReference>
<dbReference type="KEGG" id="vpy:HZI73_12575"/>
<reference evidence="1" key="1">
    <citation type="submission" date="2020-07" db="EMBL/GenBank/DDBJ databases">
        <title>Vallitalea pronyensis genome.</title>
        <authorList>
            <person name="Postec A."/>
        </authorList>
    </citation>
    <scope>NUCLEOTIDE SEQUENCE</scope>
    <source>
        <strain evidence="1">FatNI3</strain>
    </source>
</reference>
<organism evidence="1 2">
    <name type="scientific">Vallitalea pronyensis</name>
    <dbReference type="NCBI Taxonomy" id="1348613"/>
    <lineage>
        <taxon>Bacteria</taxon>
        <taxon>Bacillati</taxon>
        <taxon>Bacillota</taxon>
        <taxon>Clostridia</taxon>
        <taxon>Lachnospirales</taxon>
        <taxon>Vallitaleaceae</taxon>
        <taxon>Vallitalea</taxon>
    </lineage>
</organism>
<dbReference type="SUPFAM" id="SSF56300">
    <property type="entry name" value="Metallo-dependent phosphatases"/>
    <property type="match status" value="1"/>
</dbReference>
<accession>A0A8J8MKD4</accession>
<protein>
    <submittedName>
        <fullName evidence="1">Phosphoesterase</fullName>
    </submittedName>
</protein>
<dbReference type="RefSeq" id="WP_212698572.1">
    <property type="nucleotide sequence ID" value="NZ_CP058649.1"/>
</dbReference>
<dbReference type="Gene3D" id="3.60.21.10">
    <property type="match status" value="1"/>
</dbReference>
<gene>
    <name evidence="1" type="ORF">HZI73_12575</name>
</gene>
<dbReference type="InterPro" id="IPR029052">
    <property type="entry name" value="Metallo-depent_PP-like"/>
</dbReference>
<dbReference type="AlphaFoldDB" id="A0A8J8MKD4"/>
<evidence type="ECO:0000313" key="2">
    <source>
        <dbReference type="Proteomes" id="UP000683246"/>
    </source>
</evidence>
<proteinExistence type="predicted"/>
<keyword evidence="2" id="KW-1185">Reference proteome</keyword>
<name>A0A8J8MKD4_9FIRM</name>
<sequence>MIYLISDTHFNHKNIIHYENRPFESVEEMNRSLIKNWNKNISNKDTVYHLGDFAFGNYDEIKVIIHQLNGYKILIKGNHDRSHSAAWWHNAGFNDVINGGVILDNFYMLSHEPMYMNKHMPYVNIHGHIHGNKMEGEQYYNVSVEHHDYQPVAFDKIKELYKDE</sequence>
<evidence type="ECO:0000313" key="1">
    <source>
        <dbReference type="EMBL" id="QUI23071.1"/>
    </source>
</evidence>